<dbReference type="Pfam" id="PF14223">
    <property type="entry name" value="Retrotran_gag_2"/>
    <property type="match status" value="1"/>
</dbReference>
<dbReference type="InterPro" id="IPR038077">
    <property type="entry name" value="Troponin_sf"/>
</dbReference>
<evidence type="ECO:0000259" key="4">
    <source>
        <dbReference type="PROSITE" id="PS50158"/>
    </source>
</evidence>
<feature type="compositionally biased region" description="Basic and acidic residues" evidence="3">
    <location>
        <begin position="1093"/>
        <end position="1106"/>
    </location>
</feature>
<evidence type="ECO:0000256" key="2">
    <source>
        <dbReference type="SAM" id="Coils"/>
    </source>
</evidence>
<protein>
    <submittedName>
        <fullName evidence="5">Ribonuclease H-like domain-containing protein</fullName>
    </submittedName>
</protein>
<organism evidence="5 6">
    <name type="scientific">Tanacetum coccineum</name>
    <dbReference type="NCBI Taxonomy" id="301880"/>
    <lineage>
        <taxon>Eukaryota</taxon>
        <taxon>Viridiplantae</taxon>
        <taxon>Streptophyta</taxon>
        <taxon>Embryophyta</taxon>
        <taxon>Tracheophyta</taxon>
        <taxon>Spermatophyta</taxon>
        <taxon>Magnoliopsida</taxon>
        <taxon>eudicotyledons</taxon>
        <taxon>Gunneridae</taxon>
        <taxon>Pentapetalae</taxon>
        <taxon>asterids</taxon>
        <taxon>campanulids</taxon>
        <taxon>Asterales</taxon>
        <taxon>Asteraceae</taxon>
        <taxon>Asteroideae</taxon>
        <taxon>Anthemideae</taxon>
        <taxon>Anthemidinae</taxon>
        <taxon>Tanacetum</taxon>
    </lineage>
</organism>
<sequence>MVDGKETVIPPISVEKKAQRRAVLKARSTLFGGNIATKKTQKNLLKQQYENFAASSTEMIEQTYERLQNLISQLEMHGEVIPQEDIKIETLSLDELFNNLKAYESEVKGTSSLTINSYNVAFLSSSSTSSATRAVNTAQDNEDLQQINPDDLEEMDLRWNFAMLTMRARRFLKNTRRKLDITNKERIGFDKSKCKTGLGYNVVPPPYTENFMPPKSNLVYPILDDFIDVNESVIESVVEKPTVETNEPETSRKENGAPIIEDWVSYSDDRKFTTARLLTTVRLLTTASFGLLQRKTVNGEVQLQALVDGKKVIITETSVRRDLQLEDAEGIECLPNADIFEQLALMGFVQVFLDKQVGDMSYSYEIFCLHLSHMKVFRQYEKGLEKGFSGAVNTLISTISNDPYLSKSNIAWKWGEDRLKLKELMDLCTKLSDRVFDLETTKTAQAKEISSLKKRVKKLERKRKSKTPGMKRLFKVGRSAQVVSSEDEGLGDQEDASKQGRKIDDIDKDAEVILVNETQGSTAEVSAAVTITTEEITLAQALAKLRSAKPKIVVQELVQSTTTTTPSIIPKAKSIIFRDPKEQARLAREKAKKVEEANSSWDNVQAMIEADRTLGEEKETLCRHKSVKESSKKAEVEIAQESSSKRVREALEQESSKKQKVDDDKETEELKLCMEIISDDRDDVTIEATHLSTKSPTINILYYLLVEKTYPLTKHTLHQMFNDVKLQVDFDVKWHLSFLDWSRNILRKAIHLNEVFGSILLVIMKLLIKKLDDFEDKYQVYGRIVGIKSLLEVTAVKIRIEQYLQCIDYTLWEIIENGNAPIVTKTVDGKETVIPPTSVEEKAQRRVKLKARSTLLMALPNEHQLKFNSYKDAKTLMQAIKNRFGGNTATKKTQKNLLKQQYENFAASSTEVIEQTYERLQKLIRSLKMHDIETLSLDDLFNNLKAYESEVKGTSSSTTNSHNIAFLSSSSTNSATRAVNTAQGVNTASTQGAADSSTTIENLSDAVIYSFFASQPSIPQLDNEDLQQINPDDLEEMDLRWNIAMLTMRARRFLKNTGRKLDMANKERIGFDKSKVECFNCHKKGHFARECRAPRNQDSRNREPTRRTVPVETTTSNALVSQCDGFGYDWSDQAEEGPTNFALMAYSSTSSSSSTNSEVSNDSNCCSSCLECVKDLKEQNEQLVKDLRTARISVVSYKTGLESVEARLLVFKKNESVYEEDIKLLKREIYLRDLDIAELKRKLELATKEKDEVQLTVQKFENSSKSLSKLLESQIMDKCKTGLGYNVVPPPYTRNFMPPKPDLVYPSLDDFVEVNESVSESVVKKPTIETNEPKNARKENGALIIED</sequence>
<keyword evidence="1" id="KW-0862">Zinc</keyword>
<dbReference type="SUPFAM" id="SSF57756">
    <property type="entry name" value="Retrovirus zinc finger-like domains"/>
    <property type="match status" value="1"/>
</dbReference>
<gene>
    <name evidence="5" type="ORF">Tco_0839710</name>
</gene>
<evidence type="ECO:0000256" key="1">
    <source>
        <dbReference type="PROSITE-ProRule" id="PRU00047"/>
    </source>
</evidence>
<keyword evidence="1" id="KW-0863">Zinc-finger</keyword>
<evidence type="ECO:0000313" key="5">
    <source>
        <dbReference type="EMBL" id="GJT05248.1"/>
    </source>
</evidence>
<dbReference type="PROSITE" id="PS50158">
    <property type="entry name" value="ZF_CCHC"/>
    <property type="match status" value="1"/>
</dbReference>
<evidence type="ECO:0000256" key="3">
    <source>
        <dbReference type="SAM" id="MobiDB-lite"/>
    </source>
</evidence>
<evidence type="ECO:0000313" key="6">
    <source>
        <dbReference type="Proteomes" id="UP001151760"/>
    </source>
</evidence>
<feature type="region of interest" description="Disordered" evidence="3">
    <location>
        <begin position="1093"/>
        <end position="1113"/>
    </location>
</feature>
<dbReference type="InterPro" id="IPR001878">
    <property type="entry name" value="Znf_CCHC"/>
</dbReference>
<proteinExistence type="predicted"/>
<feature type="coiled-coil region" evidence="2">
    <location>
        <begin position="1236"/>
        <end position="1263"/>
    </location>
</feature>
<name>A0ABQ5AVA2_9ASTR</name>
<dbReference type="EMBL" id="BQNB010012572">
    <property type="protein sequence ID" value="GJT05248.1"/>
    <property type="molecule type" value="Genomic_DNA"/>
</dbReference>
<dbReference type="SUPFAM" id="SSF90250">
    <property type="entry name" value="Troponin coil-coiled subunits"/>
    <property type="match status" value="1"/>
</dbReference>
<feature type="domain" description="CCHC-type" evidence="4">
    <location>
        <begin position="1078"/>
        <end position="1092"/>
    </location>
</feature>
<reference evidence="5" key="2">
    <citation type="submission" date="2022-01" db="EMBL/GenBank/DDBJ databases">
        <authorList>
            <person name="Yamashiro T."/>
            <person name="Shiraishi A."/>
            <person name="Satake H."/>
            <person name="Nakayama K."/>
        </authorList>
    </citation>
    <scope>NUCLEOTIDE SEQUENCE</scope>
</reference>
<keyword evidence="6" id="KW-1185">Reference proteome</keyword>
<dbReference type="InterPro" id="IPR036875">
    <property type="entry name" value="Znf_CCHC_sf"/>
</dbReference>
<accession>A0ABQ5AVA2</accession>
<dbReference type="SMART" id="SM00343">
    <property type="entry name" value="ZnF_C2HC"/>
    <property type="match status" value="1"/>
</dbReference>
<reference evidence="5" key="1">
    <citation type="journal article" date="2022" name="Int. J. Mol. Sci.">
        <title>Draft Genome of Tanacetum Coccineum: Genomic Comparison of Closely Related Tanacetum-Family Plants.</title>
        <authorList>
            <person name="Yamashiro T."/>
            <person name="Shiraishi A."/>
            <person name="Nakayama K."/>
            <person name="Satake H."/>
        </authorList>
    </citation>
    <scope>NUCLEOTIDE SEQUENCE</scope>
</reference>
<keyword evidence="2" id="KW-0175">Coiled coil</keyword>
<keyword evidence="1" id="KW-0479">Metal-binding</keyword>
<comment type="caution">
    <text evidence="5">The sequence shown here is derived from an EMBL/GenBank/DDBJ whole genome shotgun (WGS) entry which is preliminary data.</text>
</comment>
<dbReference type="Gene3D" id="4.10.60.10">
    <property type="entry name" value="Zinc finger, CCHC-type"/>
    <property type="match status" value="1"/>
</dbReference>
<dbReference type="Proteomes" id="UP001151760">
    <property type="component" value="Unassembled WGS sequence"/>
</dbReference>
<feature type="region of interest" description="Disordered" evidence="3">
    <location>
        <begin position="633"/>
        <end position="664"/>
    </location>
</feature>
<feature type="compositionally biased region" description="Basic and acidic residues" evidence="3">
    <location>
        <begin position="643"/>
        <end position="664"/>
    </location>
</feature>